<keyword evidence="5 6" id="KW-0472">Membrane</keyword>
<evidence type="ECO:0000313" key="8">
    <source>
        <dbReference type="EMBL" id="MCQ1531330.1"/>
    </source>
</evidence>
<evidence type="ECO:0000256" key="2">
    <source>
        <dbReference type="ARBA" id="ARBA00022475"/>
    </source>
</evidence>
<feature type="transmembrane region" description="Helical" evidence="6">
    <location>
        <begin position="12"/>
        <end position="34"/>
    </location>
</feature>
<evidence type="ECO:0000256" key="5">
    <source>
        <dbReference type="ARBA" id="ARBA00023136"/>
    </source>
</evidence>
<gene>
    <name evidence="8" type="ORF">LJD61_17535</name>
</gene>
<keyword evidence="2 6" id="KW-1003">Cell membrane</keyword>
<name>A0ABT1NJ86_9FIRM</name>
<comment type="subcellular location">
    <subcellularLocation>
        <location evidence="1 6">Cell membrane</location>
        <topology evidence="1 6">Multi-pass membrane protein</topology>
    </subcellularLocation>
</comment>
<dbReference type="Proteomes" id="UP001651880">
    <property type="component" value="Unassembled WGS sequence"/>
</dbReference>
<keyword evidence="9" id="KW-1185">Reference proteome</keyword>
<organism evidence="8 9">
    <name type="scientific">Lutispora saccharofermentans</name>
    <dbReference type="NCBI Taxonomy" id="3024236"/>
    <lineage>
        <taxon>Bacteria</taxon>
        <taxon>Bacillati</taxon>
        <taxon>Bacillota</taxon>
        <taxon>Clostridia</taxon>
        <taxon>Lutisporales</taxon>
        <taxon>Lutisporaceae</taxon>
        <taxon>Lutispora</taxon>
    </lineage>
</organism>
<feature type="transmembrane region" description="Helical" evidence="6">
    <location>
        <begin position="195"/>
        <end position="212"/>
    </location>
</feature>
<comment type="similarity">
    <text evidence="6">Belongs to the TVP38/TMEM64 family.</text>
</comment>
<feature type="transmembrane region" description="Helical" evidence="6">
    <location>
        <begin position="168"/>
        <end position="189"/>
    </location>
</feature>
<sequence>MNNKGGKLRYVYWLLGITGGLIGAAVYIKTSGILDIITSLEAFKEYIVGFGTKADLAFFIIQLVSVIIAPIPSNISSAAGGMIFGLWKAFFISAAAIICGSIAVFVLARKLGKPFADRFISPKIANKYGRLLARKGDILLALIFFLPFFPDDAVCVVAGLSRIKFSKFFIITLLTRPWGILAASAVGSADIAIRWWGWVIIGLIFAALYLFVSNYHRKAESQL</sequence>
<feature type="domain" description="VTT" evidence="7">
    <location>
        <begin position="71"/>
        <end position="188"/>
    </location>
</feature>
<dbReference type="RefSeq" id="WP_255228860.1">
    <property type="nucleotide sequence ID" value="NZ_JAJEKE010000021.1"/>
</dbReference>
<dbReference type="InterPro" id="IPR015414">
    <property type="entry name" value="TMEM64"/>
</dbReference>
<protein>
    <recommendedName>
        <fullName evidence="6">TVP38/TMEM64 family membrane protein</fullName>
    </recommendedName>
</protein>
<dbReference type="InterPro" id="IPR032816">
    <property type="entry name" value="VTT_dom"/>
</dbReference>
<comment type="caution">
    <text evidence="8">The sequence shown here is derived from an EMBL/GenBank/DDBJ whole genome shotgun (WGS) entry which is preliminary data.</text>
</comment>
<dbReference type="PANTHER" id="PTHR12677">
    <property type="entry name" value="GOLGI APPARATUS MEMBRANE PROTEIN TVP38-RELATED"/>
    <property type="match status" value="1"/>
</dbReference>
<evidence type="ECO:0000256" key="3">
    <source>
        <dbReference type="ARBA" id="ARBA00022692"/>
    </source>
</evidence>
<reference evidence="8 9" key="1">
    <citation type="submission" date="2021-10" db="EMBL/GenBank/DDBJ databases">
        <title>Lutispora strain m25 sp. nov., a thermophilic, non-spore-forming bacterium isolated from a lab-scale methanogenic bioreactor digesting anaerobic sludge.</title>
        <authorList>
            <person name="El Houari A."/>
            <person name="Mcdonald J."/>
        </authorList>
    </citation>
    <scope>NUCLEOTIDE SEQUENCE [LARGE SCALE GENOMIC DNA]</scope>
    <source>
        <strain evidence="9">m25</strain>
    </source>
</reference>
<evidence type="ECO:0000256" key="1">
    <source>
        <dbReference type="ARBA" id="ARBA00004651"/>
    </source>
</evidence>
<evidence type="ECO:0000259" key="7">
    <source>
        <dbReference type="Pfam" id="PF09335"/>
    </source>
</evidence>
<dbReference type="PANTHER" id="PTHR12677:SF59">
    <property type="entry name" value="GOLGI APPARATUS MEMBRANE PROTEIN TVP38-RELATED"/>
    <property type="match status" value="1"/>
</dbReference>
<feature type="transmembrane region" description="Helical" evidence="6">
    <location>
        <begin position="83"/>
        <end position="108"/>
    </location>
</feature>
<evidence type="ECO:0000256" key="6">
    <source>
        <dbReference type="RuleBase" id="RU366058"/>
    </source>
</evidence>
<dbReference type="EMBL" id="JAJEKE010000021">
    <property type="protein sequence ID" value="MCQ1531330.1"/>
    <property type="molecule type" value="Genomic_DNA"/>
</dbReference>
<evidence type="ECO:0000313" key="9">
    <source>
        <dbReference type="Proteomes" id="UP001651880"/>
    </source>
</evidence>
<feature type="transmembrane region" description="Helical" evidence="6">
    <location>
        <begin position="46"/>
        <end position="71"/>
    </location>
</feature>
<dbReference type="Pfam" id="PF09335">
    <property type="entry name" value="VTT_dom"/>
    <property type="match status" value="1"/>
</dbReference>
<keyword evidence="4 6" id="KW-1133">Transmembrane helix</keyword>
<feature type="transmembrane region" description="Helical" evidence="6">
    <location>
        <begin position="138"/>
        <end position="161"/>
    </location>
</feature>
<accession>A0ABT1NJ86</accession>
<evidence type="ECO:0000256" key="4">
    <source>
        <dbReference type="ARBA" id="ARBA00022989"/>
    </source>
</evidence>
<proteinExistence type="inferred from homology"/>
<keyword evidence="3 6" id="KW-0812">Transmembrane</keyword>